<comment type="caution">
    <text evidence="2">The sequence shown here is derived from an EMBL/GenBank/DDBJ whole genome shotgun (WGS) entry which is preliminary data.</text>
</comment>
<reference evidence="2" key="1">
    <citation type="journal article" date="2022" name="bioRxiv">
        <title>Sequencing and chromosome-scale assembly of the giantPleurodeles waltlgenome.</title>
        <authorList>
            <person name="Brown T."/>
            <person name="Elewa A."/>
            <person name="Iarovenko S."/>
            <person name="Subramanian E."/>
            <person name="Araus A.J."/>
            <person name="Petzold A."/>
            <person name="Susuki M."/>
            <person name="Suzuki K.-i.T."/>
            <person name="Hayashi T."/>
            <person name="Toyoda A."/>
            <person name="Oliveira C."/>
            <person name="Osipova E."/>
            <person name="Leigh N.D."/>
            <person name="Simon A."/>
            <person name="Yun M.H."/>
        </authorList>
    </citation>
    <scope>NUCLEOTIDE SEQUENCE</scope>
    <source>
        <strain evidence="2">20211129_DDA</strain>
        <tissue evidence="2">Liver</tissue>
    </source>
</reference>
<feature type="region of interest" description="Disordered" evidence="1">
    <location>
        <begin position="1"/>
        <end position="28"/>
    </location>
</feature>
<evidence type="ECO:0000313" key="3">
    <source>
        <dbReference type="Proteomes" id="UP001066276"/>
    </source>
</evidence>
<keyword evidence="3" id="KW-1185">Reference proteome</keyword>
<dbReference type="Proteomes" id="UP001066276">
    <property type="component" value="Chromosome 8"/>
</dbReference>
<proteinExistence type="predicted"/>
<sequence>MMGGTLTASKAGARSAPRPTSRQDRLHKVACGERVDVVSLTSVNENQLMVYHRRGPRSGPDWMWRSEVRLSGKGTPQRSEAVRPEGSNRQPRRR</sequence>
<evidence type="ECO:0000256" key="1">
    <source>
        <dbReference type="SAM" id="MobiDB-lite"/>
    </source>
</evidence>
<gene>
    <name evidence="2" type="ORF">NDU88_004750</name>
</gene>
<name>A0AAV7NUM5_PLEWA</name>
<evidence type="ECO:0000313" key="2">
    <source>
        <dbReference type="EMBL" id="KAJ1116540.1"/>
    </source>
</evidence>
<organism evidence="2 3">
    <name type="scientific">Pleurodeles waltl</name>
    <name type="common">Iberian ribbed newt</name>
    <dbReference type="NCBI Taxonomy" id="8319"/>
    <lineage>
        <taxon>Eukaryota</taxon>
        <taxon>Metazoa</taxon>
        <taxon>Chordata</taxon>
        <taxon>Craniata</taxon>
        <taxon>Vertebrata</taxon>
        <taxon>Euteleostomi</taxon>
        <taxon>Amphibia</taxon>
        <taxon>Batrachia</taxon>
        <taxon>Caudata</taxon>
        <taxon>Salamandroidea</taxon>
        <taxon>Salamandridae</taxon>
        <taxon>Pleurodelinae</taxon>
        <taxon>Pleurodeles</taxon>
    </lineage>
</organism>
<protein>
    <submittedName>
        <fullName evidence="2">Uncharacterized protein</fullName>
    </submittedName>
</protein>
<accession>A0AAV7NUM5</accession>
<dbReference type="AlphaFoldDB" id="A0AAV7NUM5"/>
<feature type="region of interest" description="Disordered" evidence="1">
    <location>
        <begin position="54"/>
        <end position="94"/>
    </location>
</feature>
<dbReference type="EMBL" id="JANPWB010000012">
    <property type="protein sequence ID" value="KAJ1116540.1"/>
    <property type="molecule type" value="Genomic_DNA"/>
</dbReference>